<keyword evidence="2" id="KW-0804">Transcription</keyword>
<dbReference type="SUPFAM" id="SSF46785">
    <property type="entry name" value="Winged helix' DNA-binding domain"/>
    <property type="match status" value="1"/>
</dbReference>
<name>A0A8T5V4L8_9EURY</name>
<dbReference type="InterPro" id="IPR036390">
    <property type="entry name" value="WH_DNA-bd_sf"/>
</dbReference>
<organism evidence="4 5">
    <name type="scientific">Methanobacterium spitsbergense</name>
    <dbReference type="NCBI Taxonomy" id="2874285"/>
    <lineage>
        <taxon>Archaea</taxon>
        <taxon>Methanobacteriati</taxon>
        <taxon>Methanobacteriota</taxon>
        <taxon>Methanomada group</taxon>
        <taxon>Methanobacteria</taxon>
        <taxon>Methanobacteriales</taxon>
        <taxon>Methanobacteriaceae</taxon>
        <taxon>Methanobacterium</taxon>
    </lineage>
</organism>
<dbReference type="AlphaFoldDB" id="A0A8T5V4L8"/>
<evidence type="ECO:0000256" key="1">
    <source>
        <dbReference type="ARBA" id="ARBA00023015"/>
    </source>
</evidence>
<evidence type="ECO:0000313" key="5">
    <source>
        <dbReference type="Proteomes" id="UP000825933"/>
    </source>
</evidence>
<evidence type="ECO:0000256" key="2">
    <source>
        <dbReference type="ARBA" id="ARBA00023163"/>
    </source>
</evidence>
<gene>
    <name evidence="4" type="ORF">K8N75_12425</name>
</gene>
<dbReference type="PANTHER" id="PTHR30595:SF6">
    <property type="entry name" value="SCHLAFEN ALBA-2 DOMAIN-CONTAINING PROTEIN"/>
    <property type="match status" value="1"/>
</dbReference>
<accession>A0A8T5V4L8</accession>
<dbReference type="PANTHER" id="PTHR30595">
    <property type="entry name" value="GLPR-RELATED TRANSCRIPTIONAL REPRESSOR"/>
    <property type="match status" value="1"/>
</dbReference>
<dbReference type="Pfam" id="PF08220">
    <property type="entry name" value="HTH_DeoR"/>
    <property type="match status" value="1"/>
</dbReference>
<dbReference type="EMBL" id="JAIOUQ010000016">
    <property type="protein sequence ID" value="MBZ2166841.1"/>
    <property type="molecule type" value="Genomic_DNA"/>
</dbReference>
<evidence type="ECO:0000313" key="4">
    <source>
        <dbReference type="EMBL" id="MBZ2166841.1"/>
    </source>
</evidence>
<dbReference type="InterPro" id="IPR036388">
    <property type="entry name" value="WH-like_DNA-bd_sf"/>
</dbReference>
<proteinExistence type="predicted"/>
<dbReference type="Proteomes" id="UP000825933">
    <property type="component" value="Unassembled WGS sequence"/>
</dbReference>
<dbReference type="GO" id="GO:0003700">
    <property type="term" value="F:DNA-binding transcription factor activity"/>
    <property type="evidence" value="ECO:0007669"/>
    <property type="project" value="InterPro"/>
</dbReference>
<comment type="caution">
    <text evidence="4">The sequence shown here is derived from an EMBL/GenBank/DDBJ whole genome shotgun (WGS) entry which is preliminary data.</text>
</comment>
<dbReference type="InterPro" id="IPR001034">
    <property type="entry name" value="DeoR_HTH"/>
</dbReference>
<keyword evidence="5" id="KW-1185">Reference proteome</keyword>
<protein>
    <submittedName>
        <fullName evidence="4">DeoR family transcriptional regulator</fullName>
    </submittedName>
</protein>
<reference evidence="5" key="1">
    <citation type="journal article" date="2022" name="Microbiol. Resour. Announc.">
        <title>Draft Genome Sequence of a Methanogenic Archaeon from West Spitsbergen Permafrost.</title>
        <authorList>
            <person name="Trubitsyn V."/>
            <person name="Rivkina E."/>
            <person name="Shcherbakova V."/>
        </authorList>
    </citation>
    <scope>NUCLEOTIDE SEQUENCE [LARGE SCALE GENOMIC DNA]</scope>
    <source>
        <strain evidence="5">VT</strain>
    </source>
</reference>
<dbReference type="Gene3D" id="1.10.10.10">
    <property type="entry name" value="Winged helix-like DNA-binding domain superfamily/Winged helix DNA-binding domain"/>
    <property type="match status" value="1"/>
</dbReference>
<keyword evidence="1" id="KW-0805">Transcription regulation</keyword>
<evidence type="ECO:0000259" key="3">
    <source>
        <dbReference type="Pfam" id="PF08220"/>
    </source>
</evidence>
<feature type="domain" description="HTH deoR-type" evidence="3">
    <location>
        <begin position="59"/>
        <end position="100"/>
    </location>
</feature>
<sequence length="119" mass="13859">MKRLMVEHGLKEPEFSEEGDYFVVKFYGPGDKILDLVSDIPDERMTDLRELGLNNRQIEALKMMVNQKRYYTNSLYQEEFSVSRQTASRDLKDLVEKGQIYTIGKGRAIKYQSTNNPEA</sequence>
<dbReference type="RefSeq" id="WP_223792386.1">
    <property type="nucleotide sequence ID" value="NZ_JAIOUQ010000016.1"/>
</dbReference>